<evidence type="ECO:0000313" key="2">
    <source>
        <dbReference type="Proteomes" id="UP000034265"/>
    </source>
</evidence>
<reference evidence="1 2" key="1">
    <citation type="journal article" date="2015" name="Nature">
        <title>rRNA introns, odd ribosomes, and small enigmatic genomes across a large radiation of phyla.</title>
        <authorList>
            <person name="Brown C.T."/>
            <person name="Hug L.A."/>
            <person name="Thomas B.C."/>
            <person name="Sharon I."/>
            <person name="Castelle C.J."/>
            <person name="Singh A."/>
            <person name="Wilkins M.J."/>
            <person name="Williams K.H."/>
            <person name="Banfield J.F."/>
        </authorList>
    </citation>
    <scope>NUCLEOTIDE SEQUENCE [LARGE SCALE GENOMIC DNA]</scope>
</reference>
<proteinExistence type="predicted"/>
<sequence length="386" mass="42764">MTAERRPFGLVVDRLFRKFGANYDAWRLPVLTNDEYKDLSTEERLFYLVSLAHLAGSSHNTQPWAFHLDISERRIEVFLDRERVLSASDVEGRQACVSVGWAIGNLAMGAMKYGSGVGVDIAETQNRKVRPGGVDKAVRYIRLGAVGMEGEGNENDGLCGVIEAMVMRRIERRQYDTTRDFTLGFYKKVESLFDGEEGTGLRLWRRGDSRIKVLAELQLQADGFVANSESFSRELVTWFVENETQQPLGMPGSTFNLTIEQAQEVIQGLSGRVMMKADNLAGFALTGKRGIESAACVGMLTVKRQDVQSWVRVGMRLGAIANLVELEQGGLAVHAGLAEVALVRMSLAAIGMTIQQPVVLFRAGLRKAGEERMPHSPRLPIEEVII</sequence>
<comment type="caution">
    <text evidence="1">The sequence shown here is derived from an EMBL/GenBank/DDBJ whole genome shotgun (WGS) entry which is preliminary data.</text>
</comment>
<name>A0A0G1TKD6_9BACT</name>
<gene>
    <name evidence="1" type="ORF">UY11_C0051G0004</name>
</gene>
<dbReference type="SUPFAM" id="SSF55469">
    <property type="entry name" value="FMN-dependent nitroreductase-like"/>
    <property type="match status" value="1"/>
</dbReference>
<dbReference type="Gene3D" id="3.40.109.10">
    <property type="entry name" value="NADH Oxidase"/>
    <property type="match status" value="1"/>
</dbReference>
<evidence type="ECO:0008006" key="3">
    <source>
        <dbReference type="Google" id="ProtNLM"/>
    </source>
</evidence>
<dbReference type="AlphaFoldDB" id="A0A0G1TKD6"/>
<organism evidence="1 2">
    <name type="scientific">Candidatus Amesbacteria bacterium GW2011_GWC2_47_8</name>
    <dbReference type="NCBI Taxonomy" id="1618367"/>
    <lineage>
        <taxon>Bacteria</taxon>
        <taxon>Candidatus Amesiibacteriota</taxon>
    </lineage>
</organism>
<dbReference type="Proteomes" id="UP000034265">
    <property type="component" value="Unassembled WGS sequence"/>
</dbReference>
<accession>A0A0G1TKD6</accession>
<evidence type="ECO:0000313" key="1">
    <source>
        <dbReference type="EMBL" id="KKU82312.1"/>
    </source>
</evidence>
<dbReference type="GO" id="GO:0016491">
    <property type="term" value="F:oxidoreductase activity"/>
    <property type="evidence" value="ECO:0007669"/>
    <property type="project" value="InterPro"/>
</dbReference>
<dbReference type="EMBL" id="LCOT01000051">
    <property type="protein sequence ID" value="KKU82312.1"/>
    <property type="molecule type" value="Genomic_DNA"/>
</dbReference>
<protein>
    <recommendedName>
        <fullName evidence="3">Nitroreductase</fullName>
    </recommendedName>
</protein>
<dbReference type="InterPro" id="IPR000415">
    <property type="entry name" value="Nitroreductase-like"/>
</dbReference>